<reference evidence="4 5" key="1">
    <citation type="submission" date="2017-08" db="EMBL/GenBank/DDBJ databases">
        <title>Acidophilic green algal genome provides insights into adaptation to an acidic environment.</title>
        <authorList>
            <person name="Hirooka S."/>
            <person name="Hirose Y."/>
            <person name="Kanesaki Y."/>
            <person name="Higuchi S."/>
            <person name="Fujiwara T."/>
            <person name="Onuma R."/>
            <person name="Era A."/>
            <person name="Ohbayashi R."/>
            <person name="Uzuka A."/>
            <person name="Nozaki H."/>
            <person name="Yoshikawa H."/>
            <person name="Miyagishima S.Y."/>
        </authorList>
    </citation>
    <scope>NUCLEOTIDE SEQUENCE [LARGE SCALE GENOMIC DNA]</scope>
    <source>
        <strain evidence="4 5">NIES-2499</strain>
    </source>
</reference>
<dbReference type="GO" id="GO:0004789">
    <property type="term" value="F:thiamine-phosphate diphosphorylase activity"/>
    <property type="evidence" value="ECO:0007669"/>
    <property type="project" value="TreeGrafter"/>
</dbReference>
<proteinExistence type="predicted"/>
<dbReference type="PANTHER" id="PTHR20857:SF15">
    <property type="entry name" value="THIAMINE-PHOSPHATE SYNTHASE"/>
    <property type="match status" value="1"/>
</dbReference>
<dbReference type="InterPro" id="IPR036206">
    <property type="entry name" value="ThiamineP_synth_sf"/>
</dbReference>
<evidence type="ECO:0000313" key="4">
    <source>
        <dbReference type="EMBL" id="GAX73828.1"/>
    </source>
</evidence>
<name>A0A250WSL6_9CHLO</name>
<dbReference type="CDD" id="cd00564">
    <property type="entry name" value="TMP_TenI"/>
    <property type="match status" value="1"/>
</dbReference>
<sequence length="204" mass="22527">MNVIVITPPKCIPKETLVIKSLFDSGLQTLHLRKPGLKPDGFKRILDDIPQKYHSKIMLHSCHEVSKEYAVKGLHYPSAIRPPTPINHLEDSLLQQSTSFHTLEEVLREGGWGEGLSYAFLSPIFNSISKQGYLAAAFEEMQLEQAVRKSSVPVIALGGVSVDKIPFLHRMGFSGIATIGTIWESVDPVASFEALQSECCKLAV</sequence>
<comment type="caution">
    <text evidence="4">The sequence shown here is derived from an EMBL/GenBank/DDBJ whole genome shotgun (WGS) entry which is preliminary data.</text>
</comment>
<dbReference type="EMBL" id="BEGY01000005">
    <property type="protein sequence ID" value="GAX73828.1"/>
    <property type="molecule type" value="Genomic_DNA"/>
</dbReference>
<protein>
    <recommendedName>
        <fullName evidence="3">Thiamine phosphate synthase/TenI domain-containing protein</fullName>
    </recommendedName>
</protein>
<evidence type="ECO:0000256" key="1">
    <source>
        <dbReference type="ARBA" id="ARBA00004948"/>
    </source>
</evidence>
<evidence type="ECO:0000259" key="3">
    <source>
        <dbReference type="Pfam" id="PF02581"/>
    </source>
</evidence>
<dbReference type="InterPro" id="IPR022998">
    <property type="entry name" value="ThiamineP_synth_TenI"/>
</dbReference>
<feature type="domain" description="Thiamine phosphate synthase/TenI" evidence="3">
    <location>
        <begin position="5"/>
        <end position="182"/>
    </location>
</feature>
<dbReference type="SUPFAM" id="SSF51391">
    <property type="entry name" value="Thiamin phosphate synthase"/>
    <property type="match status" value="1"/>
</dbReference>
<gene>
    <name evidence="4" type="ORF">CEUSTIGMA_g1279.t1</name>
</gene>
<dbReference type="Gene3D" id="3.20.20.70">
    <property type="entry name" value="Aldolase class I"/>
    <property type="match status" value="1"/>
</dbReference>
<dbReference type="PANTHER" id="PTHR20857">
    <property type="entry name" value="THIAMINE-PHOSPHATE PYROPHOSPHORYLASE"/>
    <property type="match status" value="1"/>
</dbReference>
<dbReference type="Proteomes" id="UP000232323">
    <property type="component" value="Unassembled WGS sequence"/>
</dbReference>
<keyword evidence="5" id="KW-1185">Reference proteome</keyword>
<evidence type="ECO:0000313" key="5">
    <source>
        <dbReference type="Proteomes" id="UP000232323"/>
    </source>
</evidence>
<dbReference type="GO" id="GO:0005737">
    <property type="term" value="C:cytoplasm"/>
    <property type="evidence" value="ECO:0007669"/>
    <property type="project" value="TreeGrafter"/>
</dbReference>
<dbReference type="InterPro" id="IPR013785">
    <property type="entry name" value="Aldolase_TIM"/>
</dbReference>
<dbReference type="Pfam" id="PF02581">
    <property type="entry name" value="TMP-TENI"/>
    <property type="match status" value="1"/>
</dbReference>
<dbReference type="GO" id="GO:0009228">
    <property type="term" value="P:thiamine biosynthetic process"/>
    <property type="evidence" value="ECO:0007669"/>
    <property type="project" value="UniProtKB-KW"/>
</dbReference>
<comment type="pathway">
    <text evidence="1">Cofactor biosynthesis; thiamine diphosphate biosynthesis.</text>
</comment>
<dbReference type="OrthoDB" id="530912at2759"/>
<dbReference type="AlphaFoldDB" id="A0A250WSL6"/>
<accession>A0A250WSL6</accession>
<organism evidence="4 5">
    <name type="scientific">Chlamydomonas eustigma</name>
    <dbReference type="NCBI Taxonomy" id="1157962"/>
    <lineage>
        <taxon>Eukaryota</taxon>
        <taxon>Viridiplantae</taxon>
        <taxon>Chlorophyta</taxon>
        <taxon>core chlorophytes</taxon>
        <taxon>Chlorophyceae</taxon>
        <taxon>CS clade</taxon>
        <taxon>Chlamydomonadales</taxon>
        <taxon>Chlamydomonadaceae</taxon>
        <taxon>Chlamydomonas</taxon>
    </lineage>
</organism>
<keyword evidence="2" id="KW-0784">Thiamine biosynthesis</keyword>
<evidence type="ECO:0000256" key="2">
    <source>
        <dbReference type="ARBA" id="ARBA00022977"/>
    </source>
</evidence>